<dbReference type="EMBL" id="BAABEX010000011">
    <property type="protein sequence ID" value="GAA4423898.1"/>
    <property type="molecule type" value="Genomic_DNA"/>
</dbReference>
<dbReference type="Proteomes" id="UP001501788">
    <property type="component" value="Unassembled WGS sequence"/>
</dbReference>
<feature type="transmembrane region" description="Helical" evidence="7">
    <location>
        <begin position="111"/>
        <end position="138"/>
    </location>
</feature>
<evidence type="ECO:0000256" key="3">
    <source>
        <dbReference type="ARBA" id="ARBA00022475"/>
    </source>
</evidence>
<dbReference type="PANTHER" id="PTHR30506:SF3">
    <property type="entry name" value="UPF0126 INNER MEMBRANE PROTEIN YADS-RELATED"/>
    <property type="match status" value="1"/>
</dbReference>
<reference evidence="10" key="1">
    <citation type="journal article" date="2019" name="Int. J. Syst. Evol. Microbiol.">
        <title>The Global Catalogue of Microorganisms (GCM) 10K type strain sequencing project: providing services to taxonomists for standard genome sequencing and annotation.</title>
        <authorList>
            <consortium name="The Broad Institute Genomics Platform"/>
            <consortium name="The Broad Institute Genome Sequencing Center for Infectious Disease"/>
            <person name="Wu L."/>
            <person name="Ma J."/>
        </authorList>
    </citation>
    <scope>NUCLEOTIDE SEQUENCE [LARGE SCALE GENOMIC DNA]</scope>
    <source>
        <strain evidence="10">JCM 31890</strain>
    </source>
</reference>
<feature type="transmembrane region" description="Helical" evidence="7">
    <location>
        <begin position="70"/>
        <end position="90"/>
    </location>
</feature>
<keyword evidence="6 7" id="KW-0472">Membrane</keyword>
<protein>
    <recommendedName>
        <fullName evidence="8">Glycine transporter domain-containing protein</fullName>
    </recommendedName>
</protein>
<evidence type="ECO:0000256" key="7">
    <source>
        <dbReference type="SAM" id="Phobius"/>
    </source>
</evidence>
<name>A0ABP8L8R1_9BURK</name>
<comment type="similarity">
    <text evidence="2">Belongs to the UPF0126 family.</text>
</comment>
<evidence type="ECO:0000256" key="2">
    <source>
        <dbReference type="ARBA" id="ARBA00008193"/>
    </source>
</evidence>
<feature type="domain" description="Glycine transporter" evidence="8">
    <location>
        <begin position="17"/>
        <end position="91"/>
    </location>
</feature>
<evidence type="ECO:0000256" key="5">
    <source>
        <dbReference type="ARBA" id="ARBA00022989"/>
    </source>
</evidence>
<dbReference type="Pfam" id="PF03458">
    <property type="entry name" value="Gly_transporter"/>
    <property type="match status" value="2"/>
</dbReference>
<comment type="caution">
    <text evidence="9">The sequence shown here is derived from an EMBL/GenBank/DDBJ whole genome shotgun (WGS) entry which is preliminary data.</text>
</comment>
<evidence type="ECO:0000313" key="10">
    <source>
        <dbReference type="Proteomes" id="UP001501788"/>
    </source>
</evidence>
<proteinExistence type="inferred from homology"/>
<comment type="subcellular location">
    <subcellularLocation>
        <location evidence="1">Cell membrane</location>
        <topology evidence="1">Multi-pass membrane protein</topology>
    </subcellularLocation>
</comment>
<evidence type="ECO:0000256" key="4">
    <source>
        <dbReference type="ARBA" id="ARBA00022692"/>
    </source>
</evidence>
<evidence type="ECO:0000256" key="6">
    <source>
        <dbReference type="ARBA" id="ARBA00023136"/>
    </source>
</evidence>
<evidence type="ECO:0000256" key="1">
    <source>
        <dbReference type="ARBA" id="ARBA00004651"/>
    </source>
</evidence>
<feature type="transmembrane region" description="Helical" evidence="7">
    <location>
        <begin position="16"/>
        <end position="34"/>
    </location>
</feature>
<dbReference type="RefSeq" id="WP_345063238.1">
    <property type="nucleotide sequence ID" value="NZ_BAABEX010000011.1"/>
</dbReference>
<dbReference type="PANTHER" id="PTHR30506">
    <property type="entry name" value="INNER MEMBRANE PROTEIN"/>
    <property type="match status" value="1"/>
</dbReference>
<accession>A0ABP8L8R1</accession>
<gene>
    <name evidence="9" type="ORF">GCM10023090_16620</name>
</gene>
<organism evidence="9 10">
    <name type="scientific">Acidovorax lacteus</name>
    <dbReference type="NCBI Taxonomy" id="1924988"/>
    <lineage>
        <taxon>Bacteria</taxon>
        <taxon>Pseudomonadati</taxon>
        <taxon>Pseudomonadota</taxon>
        <taxon>Betaproteobacteria</taxon>
        <taxon>Burkholderiales</taxon>
        <taxon>Comamonadaceae</taxon>
        <taxon>Acidovorax</taxon>
    </lineage>
</organism>
<dbReference type="InterPro" id="IPR005115">
    <property type="entry name" value="Gly_transporter"/>
</dbReference>
<feature type="transmembrane region" description="Helical" evidence="7">
    <location>
        <begin position="41"/>
        <end position="58"/>
    </location>
</feature>
<feature type="domain" description="Glycine transporter" evidence="8">
    <location>
        <begin position="105"/>
        <end position="178"/>
    </location>
</feature>
<evidence type="ECO:0000259" key="8">
    <source>
        <dbReference type="Pfam" id="PF03458"/>
    </source>
</evidence>
<keyword evidence="3" id="KW-1003">Cell membrane</keyword>
<sequence length="215" mass="23405">MDLPLVPATWLNPLRLALEIAATVAFALSGVMAAARKRLDAVGVCVVAFVAAFGGGTLRDLLLDQRPFFWVRHTEFVWGILGLSVAAMLFMRQRHFEPTQRLMQWPDALGLGLFAAVGVDLATTVGMPAIIAVMMGMITGVFGGVLRDVLCNEVPQAFSDHRPYAVCAFAGGWADVLLRQLHAPDWAPLLACVLLTAGLRGLAVWRNWELPAWRV</sequence>
<keyword evidence="10" id="KW-1185">Reference proteome</keyword>
<keyword evidence="4 7" id="KW-0812">Transmembrane</keyword>
<evidence type="ECO:0000313" key="9">
    <source>
        <dbReference type="EMBL" id="GAA4423898.1"/>
    </source>
</evidence>
<keyword evidence="5 7" id="KW-1133">Transmembrane helix</keyword>